<dbReference type="InterPro" id="IPR007345">
    <property type="entry name" value="Polysacch_pyruvyl_Trfase"/>
</dbReference>
<sequence>MTRILLRGAQDPARVLEPYASTFAVGGNTGNLLYAHAVHRTLSTRAATVRAGAFKAHLLDDPAAWAAKVSSRYDHLVLPMSNAFRIGFSSYLERYAAIIEQLDIPVTVVGIGAQTTADAADHPADIRMGRTGSEKVAAAAEAARHNAVVRRFVDAVLARSESIGVRGELTRTYLVSLGVDPGRVDVIGCPSLFMWGPHHRVREVAGTIGRRSHVGFGADFRVDGATAFAERALREHPRLLVPVQDSRSARWVVAGKEPQGGARPEVVDDLFRTRRLVYFPSPWGWIDWAGRQDLLVGYRLHGTIAGLLGGTPSHLLVHDSRTRELAELHGIPHTRIEDLTSVPSVAELAERTDMTRFHELFPDRFHAYLAFLHRNGLRTVHDDGEDASAFDASIARARTTSFVRPARTRAGVQARRARRVLARRFGRR</sequence>
<gene>
    <name evidence="2" type="ORF">IGS67_05505</name>
</gene>
<dbReference type="GO" id="GO:0016740">
    <property type="term" value="F:transferase activity"/>
    <property type="evidence" value="ECO:0007669"/>
    <property type="project" value="UniProtKB-KW"/>
</dbReference>
<name>A0ABR9DRD6_9MICO</name>
<dbReference type="Proteomes" id="UP000642107">
    <property type="component" value="Unassembled WGS sequence"/>
</dbReference>
<dbReference type="EMBL" id="JACZDF010000002">
    <property type="protein sequence ID" value="MBD9698951.1"/>
    <property type="molecule type" value="Genomic_DNA"/>
</dbReference>
<protein>
    <submittedName>
        <fullName evidence="2">Polysaccharide pyruvyl transferase family protein</fullName>
    </submittedName>
</protein>
<evidence type="ECO:0000313" key="3">
    <source>
        <dbReference type="Proteomes" id="UP000642107"/>
    </source>
</evidence>
<evidence type="ECO:0000259" key="1">
    <source>
        <dbReference type="Pfam" id="PF04230"/>
    </source>
</evidence>
<accession>A0ABR9DRD6</accession>
<proteinExistence type="predicted"/>
<reference evidence="2 3" key="1">
    <citation type="submission" date="2020-09" db="EMBL/GenBank/DDBJ databases">
        <title>Flavimobilis rhizosphaerae sp. nov., isolated from rhizosphere soil of Spartina alterniflora.</title>
        <authorList>
            <person name="Hanqin C."/>
        </authorList>
    </citation>
    <scope>NUCLEOTIDE SEQUENCE [LARGE SCALE GENOMIC DNA]</scope>
    <source>
        <strain evidence="2 3">GY 10621</strain>
    </source>
</reference>
<comment type="caution">
    <text evidence="2">The sequence shown here is derived from an EMBL/GenBank/DDBJ whole genome shotgun (WGS) entry which is preliminary data.</text>
</comment>
<evidence type="ECO:0000313" key="2">
    <source>
        <dbReference type="EMBL" id="MBD9698951.1"/>
    </source>
</evidence>
<organism evidence="2 3">
    <name type="scientific">Flavimobilis rhizosphaerae</name>
    <dbReference type="NCBI Taxonomy" id="2775421"/>
    <lineage>
        <taxon>Bacteria</taxon>
        <taxon>Bacillati</taxon>
        <taxon>Actinomycetota</taxon>
        <taxon>Actinomycetes</taxon>
        <taxon>Micrococcales</taxon>
        <taxon>Jonesiaceae</taxon>
        <taxon>Flavimobilis</taxon>
    </lineage>
</organism>
<dbReference type="Pfam" id="PF04230">
    <property type="entry name" value="PS_pyruv_trans"/>
    <property type="match status" value="1"/>
</dbReference>
<feature type="domain" description="Polysaccharide pyruvyl transferase" evidence="1">
    <location>
        <begin position="28"/>
        <end position="320"/>
    </location>
</feature>
<keyword evidence="3" id="KW-1185">Reference proteome</keyword>
<dbReference type="RefSeq" id="WP_192278625.1">
    <property type="nucleotide sequence ID" value="NZ_JACZDF010000002.1"/>
</dbReference>
<keyword evidence="2" id="KW-0808">Transferase</keyword>